<dbReference type="PANTHER" id="PTHR47463:SF2">
    <property type="entry name" value="F-BOX PROTEIN SKIP16"/>
    <property type="match status" value="1"/>
</dbReference>
<proteinExistence type="predicted"/>
<evidence type="ECO:0000313" key="2">
    <source>
        <dbReference type="EMBL" id="KAF6162244.1"/>
    </source>
</evidence>
<dbReference type="InterPro" id="IPR037883">
    <property type="entry name" value="Knr4/Smi1-like_sf"/>
</dbReference>
<evidence type="ECO:0000259" key="1">
    <source>
        <dbReference type="SMART" id="SM00860"/>
    </source>
</evidence>
<protein>
    <recommendedName>
        <fullName evidence="1">Knr4/Smi1-like domain-containing protein</fullName>
    </recommendedName>
</protein>
<dbReference type="OrthoDB" id="2305498at2759"/>
<dbReference type="PANTHER" id="PTHR47463">
    <property type="entry name" value="F-BOX PROTEIN SKIP16"/>
    <property type="match status" value="1"/>
</dbReference>
<dbReference type="SUPFAM" id="SSF81383">
    <property type="entry name" value="F-box domain"/>
    <property type="match status" value="1"/>
</dbReference>
<dbReference type="Proteomes" id="UP000541444">
    <property type="component" value="Unassembled WGS sequence"/>
</dbReference>
<dbReference type="InterPro" id="IPR018958">
    <property type="entry name" value="Knr4/Smi1-like_dom"/>
</dbReference>
<sequence length="312" mass="35034">MALEEMGELVLHEIGSKLGSKDAAVLGCVNKRLRVSASDESLWINFCSQELNLSVPEDHLGNPTPSFKVAYQKWREAFNMYPWPLVQRVNKCWGSLKSWTATNFPEALTTLRKGVSEAEIKEVEEKLGVKLPLPTKVLYRFCDGQAITGRDSRSALGLIGGYSFYDHLVNVYLLPLSEVITRTKDFVRHLGFSSRNKYIVVAVSSTYREKLFFLNCMNGQLYVGTRNLSSDGEMIPCVSFPLISSVHDTKSCEQQDAMLLWLEEHGRRLNNGIIGLRVEGKHRSINLFPETSPLCSIAITNGIKVTTVHFSI</sequence>
<keyword evidence="3" id="KW-1185">Reference proteome</keyword>
<dbReference type="Gene3D" id="3.40.1580.10">
    <property type="entry name" value="SMI1/KNR4-like"/>
    <property type="match status" value="1"/>
</dbReference>
<comment type="caution">
    <text evidence="2">The sequence shown here is derived from an EMBL/GenBank/DDBJ whole genome shotgun (WGS) entry which is preliminary data.</text>
</comment>
<dbReference type="AlphaFoldDB" id="A0A7J7N5B7"/>
<name>A0A7J7N5B7_9MAGN</name>
<gene>
    <name evidence="2" type="ORF">GIB67_008373</name>
</gene>
<reference evidence="2 3" key="1">
    <citation type="journal article" date="2020" name="IScience">
        <title>Genome Sequencing of the Endangered Kingdonia uniflora (Circaeasteraceae, Ranunculales) Reveals Potential Mechanisms of Evolutionary Specialization.</title>
        <authorList>
            <person name="Sun Y."/>
            <person name="Deng T."/>
            <person name="Zhang A."/>
            <person name="Moore M.J."/>
            <person name="Landis J.B."/>
            <person name="Lin N."/>
            <person name="Zhang H."/>
            <person name="Zhang X."/>
            <person name="Huang J."/>
            <person name="Zhang X."/>
            <person name="Sun H."/>
            <person name="Wang H."/>
        </authorList>
    </citation>
    <scope>NUCLEOTIDE SEQUENCE [LARGE SCALE GENOMIC DNA]</scope>
    <source>
        <strain evidence="2">TB1705</strain>
        <tissue evidence="2">Leaf</tissue>
    </source>
</reference>
<dbReference type="SMART" id="SM00860">
    <property type="entry name" value="SMI1_KNR4"/>
    <property type="match status" value="1"/>
</dbReference>
<organism evidence="2 3">
    <name type="scientific">Kingdonia uniflora</name>
    <dbReference type="NCBI Taxonomy" id="39325"/>
    <lineage>
        <taxon>Eukaryota</taxon>
        <taxon>Viridiplantae</taxon>
        <taxon>Streptophyta</taxon>
        <taxon>Embryophyta</taxon>
        <taxon>Tracheophyta</taxon>
        <taxon>Spermatophyta</taxon>
        <taxon>Magnoliopsida</taxon>
        <taxon>Ranunculales</taxon>
        <taxon>Circaeasteraceae</taxon>
        <taxon>Kingdonia</taxon>
    </lineage>
</organism>
<dbReference type="EMBL" id="JACGCM010001055">
    <property type="protein sequence ID" value="KAF6162244.1"/>
    <property type="molecule type" value="Genomic_DNA"/>
</dbReference>
<evidence type="ECO:0000313" key="3">
    <source>
        <dbReference type="Proteomes" id="UP000541444"/>
    </source>
</evidence>
<accession>A0A7J7N5B7</accession>
<feature type="domain" description="Knr4/Smi1-like" evidence="1">
    <location>
        <begin position="114"/>
        <end position="264"/>
    </location>
</feature>
<dbReference type="SUPFAM" id="SSF160631">
    <property type="entry name" value="SMI1/KNR4-like"/>
    <property type="match status" value="1"/>
</dbReference>
<dbReference type="InterPro" id="IPR036047">
    <property type="entry name" value="F-box-like_dom_sf"/>
</dbReference>
<dbReference type="Pfam" id="PF09346">
    <property type="entry name" value="SMI1_KNR4"/>
    <property type="match status" value="1"/>
</dbReference>